<reference evidence="1 2" key="1">
    <citation type="submission" date="2017-09" db="EMBL/GenBank/DDBJ databases">
        <title>Depth-based differentiation of microbial function through sediment-hosted aquifers and enrichment of novel symbionts in the deep terrestrial subsurface.</title>
        <authorList>
            <person name="Probst A.J."/>
            <person name="Ladd B."/>
            <person name="Jarett J.K."/>
            <person name="Geller-Mcgrath D.E."/>
            <person name="Sieber C.M."/>
            <person name="Emerson J.B."/>
            <person name="Anantharaman K."/>
            <person name="Thomas B.C."/>
            <person name="Malmstrom R."/>
            <person name="Stieglmeier M."/>
            <person name="Klingl A."/>
            <person name="Woyke T."/>
            <person name="Ryan C.M."/>
            <person name="Banfield J.F."/>
        </authorList>
    </citation>
    <scope>NUCLEOTIDE SEQUENCE [LARGE SCALE GENOMIC DNA]</scope>
    <source>
        <strain evidence="1">CG11_big_fil_rev_8_21_14_0_20_36_20</strain>
    </source>
</reference>
<evidence type="ECO:0000313" key="2">
    <source>
        <dbReference type="Proteomes" id="UP000230564"/>
    </source>
</evidence>
<dbReference type="Proteomes" id="UP000230564">
    <property type="component" value="Unassembled WGS sequence"/>
</dbReference>
<organism evidence="1 2">
    <name type="scientific">Candidatus Komeilibacteria bacterium CG11_big_fil_rev_8_21_14_0_20_36_20</name>
    <dbReference type="NCBI Taxonomy" id="1974477"/>
    <lineage>
        <taxon>Bacteria</taxon>
        <taxon>Candidatus Komeiliibacteriota</taxon>
    </lineage>
</organism>
<proteinExistence type="predicted"/>
<dbReference type="EMBL" id="PCWQ01000007">
    <property type="protein sequence ID" value="PIR06978.1"/>
    <property type="molecule type" value="Genomic_DNA"/>
</dbReference>
<dbReference type="AlphaFoldDB" id="A0A2H0NDK7"/>
<protein>
    <submittedName>
        <fullName evidence="1">Uncharacterized protein</fullName>
    </submittedName>
</protein>
<comment type="caution">
    <text evidence="1">The sequence shown here is derived from an EMBL/GenBank/DDBJ whole genome shotgun (WGS) entry which is preliminary data.</text>
</comment>
<accession>A0A2H0NDK7</accession>
<sequence>MDFQQIKKIMGSDFIGPEELKTISSEFKISNTFNFRSSIPKVPFSVDYLEQINIKHDYILILGMPESSDGQKLTINKLRSIFGWQPDKSEPCFYSQDWYLNEKFANDQVLDFKWYLIKKNVTEDSRGKSPETIHNDLKMKEGFPSAILAAFTFFSYYLLNKGQILWAHDFIWCSDKDHNGDRVYIGRYVDPEKINKNGFNIHRHLVIRSCYGLAPQIL</sequence>
<gene>
    <name evidence="1" type="ORF">COV55_00955</name>
</gene>
<name>A0A2H0NDK7_9BACT</name>
<evidence type="ECO:0000313" key="1">
    <source>
        <dbReference type="EMBL" id="PIR06978.1"/>
    </source>
</evidence>